<evidence type="ECO:0000313" key="2">
    <source>
        <dbReference type="Proteomes" id="UP001432322"/>
    </source>
</evidence>
<keyword evidence="2" id="KW-1185">Reference proteome</keyword>
<gene>
    <name evidence="1" type="ORF">PFISCL1PPCAC_20914</name>
</gene>
<dbReference type="Proteomes" id="UP001432322">
    <property type="component" value="Unassembled WGS sequence"/>
</dbReference>
<feature type="non-terminal residue" evidence="1">
    <location>
        <position position="1"/>
    </location>
</feature>
<evidence type="ECO:0000313" key="1">
    <source>
        <dbReference type="EMBL" id="GMT29617.1"/>
    </source>
</evidence>
<accession>A0AAV5WCQ3</accession>
<protein>
    <submittedName>
        <fullName evidence="1">Uncharacterized protein</fullName>
    </submittedName>
</protein>
<organism evidence="1 2">
    <name type="scientific">Pristionchus fissidentatus</name>
    <dbReference type="NCBI Taxonomy" id="1538716"/>
    <lineage>
        <taxon>Eukaryota</taxon>
        <taxon>Metazoa</taxon>
        <taxon>Ecdysozoa</taxon>
        <taxon>Nematoda</taxon>
        <taxon>Chromadorea</taxon>
        <taxon>Rhabditida</taxon>
        <taxon>Rhabditina</taxon>
        <taxon>Diplogasteromorpha</taxon>
        <taxon>Diplogasteroidea</taxon>
        <taxon>Neodiplogasteridae</taxon>
        <taxon>Pristionchus</taxon>
    </lineage>
</organism>
<dbReference type="AlphaFoldDB" id="A0AAV5WCQ3"/>
<comment type="caution">
    <text evidence="1">The sequence shown here is derived from an EMBL/GenBank/DDBJ whole genome shotgun (WGS) entry which is preliminary data.</text>
</comment>
<name>A0AAV5WCQ3_9BILA</name>
<dbReference type="EMBL" id="BTSY01000005">
    <property type="protein sequence ID" value="GMT29617.1"/>
    <property type="molecule type" value="Genomic_DNA"/>
</dbReference>
<reference evidence="1" key="1">
    <citation type="submission" date="2023-10" db="EMBL/GenBank/DDBJ databases">
        <title>Genome assembly of Pristionchus species.</title>
        <authorList>
            <person name="Yoshida K."/>
            <person name="Sommer R.J."/>
        </authorList>
    </citation>
    <scope>NUCLEOTIDE SEQUENCE</scope>
    <source>
        <strain evidence="1">RS5133</strain>
    </source>
</reference>
<sequence length="85" mass="9757">TTLRLYTKSLSLPLVLRTLLTKGYASFNIVIYSTPSSLPHLHRFLQVTTKESEWIKLAELGFFDAFLLVFLTPFSLNEIYGEMDV</sequence>
<proteinExistence type="predicted"/>
<feature type="non-terminal residue" evidence="1">
    <location>
        <position position="85"/>
    </location>
</feature>